<dbReference type="InterPro" id="IPR025007">
    <property type="entry name" value="DUF3899"/>
</dbReference>
<dbReference type="Pfam" id="PF13038">
    <property type="entry name" value="DUF3899"/>
    <property type="match status" value="1"/>
</dbReference>
<keyword evidence="1" id="KW-0472">Membrane</keyword>
<dbReference type="RefSeq" id="WP_102991566.1">
    <property type="nucleotide sequence ID" value="NZ_FXTU01000001.1"/>
</dbReference>
<dbReference type="EMBL" id="FXTU01000001">
    <property type="protein sequence ID" value="SMP00694.1"/>
    <property type="molecule type" value="Genomic_DNA"/>
</dbReference>
<feature type="transmembrane region" description="Helical" evidence="1">
    <location>
        <begin position="95"/>
        <end position="120"/>
    </location>
</feature>
<organism evidence="3 4">
    <name type="scientific">Laceyella tengchongensis</name>
    <dbReference type="NCBI Taxonomy" id="574699"/>
    <lineage>
        <taxon>Bacteria</taxon>
        <taxon>Bacillati</taxon>
        <taxon>Bacillota</taxon>
        <taxon>Bacilli</taxon>
        <taxon>Bacillales</taxon>
        <taxon>Thermoactinomycetaceae</taxon>
        <taxon>Laceyella</taxon>
    </lineage>
</organism>
<evidence type="ECO:0000256" key="1">
    <source>
        <dbReference type="SAM" id="Phobius"/>
    </source>
</evidence>
<feature type="domain" description="DUF3899" evidence="2">
    <location>
        <begin position="33"/>
        <end position="115"/>
    </location>
</feature>
<evidence type="ECO:0000313" key="3">
    <source>
        <dbReference type="EMBL" id="SMP00694.1"/>
    </source>
</evidence>
<proteinExistence type="predicted"/>
<comment type="caution">
    <text evidence="3">The sequence shown here is derived from an EMBL/GenBank/DDBJ whole genome shotgun (WGS) entry which is preliminary data.</text>
</comment>
<feature type="transmembrane region" description="Helical" evidence="1">
    <location>
        <begin position="6"/>
        <end position="25"/>
    </location>
</feature>
<keyword evidence="1" id="KW-0812">Transmembrane</keyword>
<dbReference type="AlphaFoldDB" id="A0AA46ACT0"/>
<evidence type="ECO:0000313" key="4">
    <source>
        <dbReference type="Proteomes" id="UP001157946"/>
    </source>
</evidence>
<protein>
    <recommendedName>
        <fullName evidence="2">DUF3899 domain-containing protein</fullName>
    </recommendedName>
</protein>
<sequence length="122" mass="13594">MRVNNPFILTLIGIVLGLGLLRFTAQAERMAWIDHAFLLGVGWLIVSASLFVVRGGFFQSFAANFKKFNSWLFPAGSSDINREKEITVGQNKTHAWMPIVIAVSMMLGIFFIGLSLLLLYTV</sequence>
<name>A0AA46ACT0_9BACL</name>
<gene>
    <name evidence="3" type="ORF">SAMN06265361_101146</name>
</gene>
<evidence type="ECO:0000259" key="2">
    <source>
        <dbReference type="Pfam" id="PF13038"/>
    </source>
</evidence>
<dbReference type="Proteomes" id="UP001157946">
    <property type="component" value="Unassembled WGS sequence"/>
</dbReference>
<reference evidence="3" key="1">
    <citation type="submission" date="2017-05" db="EMBL/GenBank/DDBJ databases">
        <authorList>
            <person name="Varghese N."/>
            <person name="Submissions S."/>
        </authorList>
    </citation>
    <scope>NUCLEOTIDE SEQUENCE</scope>
    <source>
        <strain evidence="3">DSM 45262</strain>
    </source>
</reference>
<feature type="transmembrane region" description="Helical" evidence="1">
    <location>
        <begin position="37"/>
        <end position="57"/>
    </location>
</feature>
<keyword evidence="4" id="KW-1185">Reference proteome</keyword>
<accession>A0AA46ACT0</accession>
<keyword evidence="1" id="KW-1133">Transmembrane helix</keyword>